<dbReference type="Gene3D" id="3.40.50.720">
    <property type="entry name" value="NAD(P)-binding Rossmann-like Domain"/>
    <property type="match status" value="1"/>
</dbReference>
<dbReference type="InterPro" id="IPR011032">
    <property type="entry name" value="GroES-like_sf"/>
</dbReference>
<dbReference type="InterPro" id="IPR052733">
    <property type="entry name" value="Chloroplast_QOR"/>
</dbReference>
<dbReference type="SUPFAM" id="SSF50129">
    <property type="entry name" value="GroES-like"/>
    <property type="match status" value="1"/>
</dbReference>
<dbReference type="Proteomes" id="UP000297496">
    <property type="component" value="Unassembled WGS sequence"/>
</dbReference>
<dbReference type="Pfam" id="PF13602">
    <property type="entry name" value="ADH_zinc_N_2"/>
    <property type="match status" value="1"/>
</dbReference>
<dbReference type="PANTHER" id="PTHR44013">
    <property type="entry name" value="ZINC-TYPE ALCOHOL DEHYDROGENASE-LIKE PROTEIN C16A3.02C"/>
    <property type="match status" value="1"/>
</dbReference>
<accession>A0A4Z1CD65</accession>
<protein>
    <submittedName>
        <fullName evidence="2">NAD(P)-dependent alcohol dehydrogenase</fullName>
    </submittedName>
</protein>
<name>A0A4Z1CD65_9ACTN</name>
<evidence type="ECO:0000259" key="1">
    <source>
        <dbReference type="SMART" id="SM00829"/>
    </source>
</evidence>
<dbReference type="PANTHER" id="PTHR44013:SF1">
    <property type="entry name" value="ZINC-TYPE ALCOHOL DEHYDROGENASE-LIKE PROTEIN C16A3.02C"/>
    <property type="match status" value="1"/>
</dbReference>
<comment type="caution">
    <text evidence="2">The sequence shown here is derived from an EMBL/GenBank/DDBJ whole genome shotgun (WGS) entry which is preliminary data.</text>
</comment>
<organism evidence="2 3">
    <name type="scientific">Nocardioides eburneiflavus</name>
    <dbReference type="NCBI Taxonomy" id="2518372"/>
    <lineage>
        <taxon>Bacteria</taxon>
        <taxon>Bacillati</taxon>
        <taxon>Actinomycetota</taxon>
        <taxon>Actinomycetes</taxon>
        <taxon>Propionibacteriales</taxon>
        <taxon>Nocardioidaceae</taxon>
        <taxon>Nocardioides</taxon>
    </lineage>
</organism>
<dbReference type="Pfam" id="PF08240">
    <property type="entry name" value="ADH_N"/>
    <property type="match status" value="1"/>
</dbReference>
<feature type="domain" description="Enoyl reductase (ER)" evidence="1">
    <location>
        <begin position="32"/>
        <end position="339"/>
    </location>
</feature>
<reference evidence="2 3" key="1">
    <citation type="submission" date="2019-04" db="EMBL/GenBank/DDBJ databases">
        <title>Three New Species of Nocardioides, Nocardioides euryhalodurans sp. nov., Nocardioides seonyuensis sp. nov. and Nocardioides eburneoflavus sp. nov. Isolated from Soil.</title>
        <authorList>
            <person name="Roh S.G."/>
            <person name="Lee C."/>
            <person name="Kim M.-K."/>
            <person name="Kim S.B."/>
        </authorList>
    </citation>
    <scope>NUCLEOTIDE SEQUENCE [LARGE SCALE GENOMIC DNA]</scope>
    <source>
        <strain evidence="2 3">MMS17-SY213</strain>
    </source>
</reference>
<proteinExistence type="predicted"/>
<dbReference type="GO" id="GO:0016491">
    <property type="term" value="F:oxidoreductase activity"/>
    <property type="evidence" value="ECO:0007669"/>
    <property type="project" value="InterPro"/>
</dbReference>
<dbReference type="InterPro" id="IPR020843">
    <property type="entry name" value="ER"/>
</dbReference>
<evidence type="ECO:0000313" key="3">
    <source>
        <dbReference type="Proteomes" id="UP000297496"/>
    </source>
</evidence>
<evidence type="ECO:0000313" key="2">
    <source>
        <dbReference type="EMBL" id="TGN63048.1"/>
    </source>
</evidence>
<dbReference type="SMART" id="SM00829">
    <property type="entry name" value="PKS_ER"/>
    <property type="match status" value="1"/>
</dbReference>
<dbReference type="SUPFAM" id="SSF51735">
    <property type="entry name" value="NAD(P)-binding Rossmann-fold domains"/>
    <property type="match status" value="1"/>
</dbReference>
<gene>
    <name evidence="2" type="ORF">EXE59_03120</name>
</gene>
<dbReference type="CDD" id="cd08267">
    <property type="entry name" value="MDR1"/>
    <property type="match status" value="1"/>
</dbReference>
<dbReference type="InterPro" id="IPR013154">
    <property type="entry name" value="ADH-like_N"/>
</dbReference>
<dbReference type="OrthoDB" id="3175656at2"/>
<sequence>MPSHGPTTIPSVDDMTTQLPDTVHVVSHTRYGPPADLGQRMATMPAPADDQVVLRVRAAGINRGDALAVEGLPYAARLSYGLPRPKRPVPGTDVAGTVVAVGPGVTGWRHGDAVVGWADGAFASYAAASQASLLAKPDAVSFEEAAATPSAGVTALQALRAGGIDTARRVLVIGASGGVGSFAVQLAKAYRTEVTAVCSTRNVELVRSFGADHVVDYLTQDLTTCTGHDLVVDLVGHLPLLHARRLATPGGRYVVVGGGTARSVTGMRRFAAATLLSPFVSQRLRPLFATPKRTDLATVLSLLASGQVHSAIEAAYALRDAADAIEFVGLGKARGRVVLVP</sequence>
<dbReference type="AlphaFoldDB" id="A0A4Z1CD65"/>
<keyword evidence="3" id="KW-1185">Reference proteome</keyword>
<dbReference type="Gene3D" id="3.90.180.10">
    <property type="entry name" value="Medium-chain alcohol dehydrogenases, catalytic domain"/>
    <property type="match status" value="1"/>
</dbReference>
<dbReference type="EMBL" id="SRRO01000001">
    <property type="protein sequence ID" value="TGN63048.1"/>
    <property type="molecule type" value="Genomic_DNA"/>
</dbReference>
<dbReference type="InterPro" id="IPR036291">
    <property type="entry name" value="NAD(P)-bd_dom_sf"/>
</dbReference>